<dbReference type="RefSeq" id="WP_047873520.1">
    <property type="nucleotide sequence ID" value="NZ_BMYC01000001.1"/>
</dbReference>
<dbReference type="Gene3D" id="3.40.50.880">
    <property type="match status" value="1"/>
</dbReference>
<dbReference type="Proteomes" id="UP000036426">
    <property type="component" value="Unassembled WGS sequence"/>
</dbReference>
<dbReference type="PATRIC" id="fig|754436.4.peg.1438"/>
<evidence type="ECO:0000313" key="3">
    <source>
        <dbReference type="Proteomes" id="UP000036426"/>
    </source>
</evidence>
<dbReference type="InterPro" id="IPR029062">
    <property type="entry name" value="Class_I_gatase-like"/>
</dbReference>
<evidence type="ECO:0000259" key="1">
    <source>
        <dbReference type="Pfam" id="PF01965"/>
    </source>
</evidence>
<dbReference type="Pfam" id="PF01965">
    <property type="entry name" value="DJ-1_PfpI"/>
    <property type="match status" value="1"/>
</dbReference>
<accession>A0A0J1GQR7</accession>
<keyword evidence="3" id="KW-1185">Reference proteome</keyword>
<dbReference type="SUPFAM" id="SSF52317">
    <property type="entry name" value="Class I glutamine amidotransferase-like"/>
    <property type="match status" value="1"/>
</dbReference>
<gene>
    <name evidence="2" type="ORF">ABT58_06725</name>
</gene>
<dbReference type="AlphaFoldDB" id="A0A0J1GQR7"/>
<dbReference type="EMBL" id="LDOV01000010">
    <property type="protein sequence ID" value="KLV02065.1"/>
    <property type="molecule type" value="Genomic_DNA"/>
</dbReference>
<evidence type="ECO:0000313" key="2">
    <source>
        <dbReference type="EMBL" id="KLV02065.1"/>
    </source>
</evidence>
<dbReference type="InterPro" id="IPR052158">
    <property type="entry name" value="INH-QAR"/>
</dbReference>
<dbReference type="InterPro" id="IPR002818">
    <property type="entry name" value="DJ-1/PfpI"/>
</dbReference>
<dbReference type="PANTHER" id="PTHR43130:SF15">
    <property type="entry name" value="THIJ_PFPI FAMILY PROTEIN (AFU_ORTHOLOGUE AFUA_5G14240)"/>
    <property type="match status" value="1"/>
</dbReference>
<dbReference type="OrthoDB" id="9803764at2"/>
<name>A0A0J1GQR7_9GAMM</name>
<sequence length="213" mass="23680">MSEIPQPATPPHYVIGVLLYDGIDLLSLSSILTVFQSLPEHFDIQLISERAEPINSHQGIMLNATQDCYAHPSFDVFIIPEGAGITSMLDNSPFMHWLTALHQPSRYLCGLGTGAALLAKAGQLTQRRATTSKKHFHWVAALNEAVKWQPVARWVYDDHRFTASGGMAGIDMCLALLAHLINEETARKTAIQLEHLWIHDPDDDPFAPLHLVE</sequence>
<proteinExistence type="predicted"/>
<comment type="caution">
    <text evidence="2">The sequence shown here is derived from an EMBL/GenBank/DDBJ whole genome shotgun (WGS) entry which is preliminary data.</text>
</comment>
<feature type="domain" description="DJ-1/PfpI" evidence="1">
    <location>
        <begin position="17"/>
        <end position="178"/>
    </location>
</feature>
<protein>
    <recommendedName>
        <fullName evidence="1">DJ-1/PfpI domain-containing protein</fullName>
    </recommendedName>
</protein>
<dbReference type="PANTHER" id="PTHR43130">
    <property type="entry name" value="ARAC-FAMILY TRANSCRIPTIONAL REGULATOR"/>
    <property type="match status" value="1"/>
</dbReference>
<dbReference type="CDD" id="cd03139">
    <property type="entry name" value="GATase1_PfpI_2"/>
    <property type="match status" value="1"/>
</dbReference>
<organism evidence="2 3">
    <name type="scientific">Photobacterium aphoticum</name>
    <dbReference type="NCBI Taxonomy" id="754436"/>
    <lineage>
        <taxon>Bacteria</taxon>
        <taxon>Pseudomonadati</taxon>
        <taxon>Pseudomonadota</taxon>
        <taxon>Gammaproteobacteria</taxon>
        <taxon>Vibrionales</taxon>
        <taxon>Vibrionaceae</taxon>
        <taxon>Photobacterium</taxon>
    </lineage>
</organism>
<reference evidence="2 3" key="1">
    <citation type="submission" date="2015-05" db="EMBL/GenBank/DDBJ databases">
        <title>Photobacterium galathea sp. nov.</title>
        <authorList>
            <person name="Machado H."/>
            <person name="Gram L."/>
        </authorList>
    </citation>
    <scope>NUCLEOTIDE SEQUENCE [LARGE SCALE GENOMIC DNA]</scope>
    <source>
        <strain evidence="2 3">DSM 25995</strain>
    </source>
</reference>